<reference evidence="1 2" key="1">
    <citation type="submission" date="2016-07" db="EMBL/GenBank/DDBJ databases">
        <title>Multi-omics approach to identify versatile polysaccharide utilization systems of a marine flavobacterium Gramella flava.</title>
        <authorList>
            <person name="Tang K."/>
        </authorList>
    </citation>
    <scope>NUCLEOTIDE SEQUENCE [LARGE SCALE GENOMIC DNA]</scope>
    <source>
        <strain evidence="1 2">JLT2011</strain>
    </source>
</reference>
<dbReference type="RefSeq" id="WP_083644535.1">
    <property type="nucleotide sequence ID" value="NZ_AMRU01000006.1"/>
</dbReference>
<gene>
    <name evidence="1" type="ORF">GRFL_2084</name>
</gene>
<name>A0A1L7I5C7_9FLAO</name>
<proteinExistence type="predicted"/>
<dbReference type="KEGG" id="gfl:GRFL_2084"/>
<dbReference type="AlphaFoldDB" id="A0A1L7I5C7"/>
<keyword evidence="2" id="KW-1185">Reference proteome</keyword>
<organism evidence="1 2">
    <name type="scientific">Christiangramia flava JLT2011</name>
    <dbReference type="NCBI Taxonomy" id="1229726"/>
    <lineage>
        <taxon>Bacteria</taxon>
        <taxon>Pseudomonadati</taxon>
        <taxon>Bacteroidota</taxon>
        <taxon>Flavobacteriia</taxon>
        <taxon>Flavobacteriales</taxon>
        <taxon>Flavobacteriaceae</taxon>
        <taxon>Christiangramia</taxon>
    </lineage>
</organism>
<dbReference type="OrthoDB" id="1444169at2"/>
<dbReference type="Gene3D" id="1.20.1260.10">
    <property type="match status" value="1"/>
</dbReference>
<accession>A0A1L7I5C7</accession>
<protein>
    <submittedName>
        <fullName evidence="1">Uncharacterized protein</fullName>
    </submittedName>
</protein>
<dbReference type="EMBL" id="CP016359">
    <property type="protein sequence ID" value="APU68808.1"/>
    <property type="molecule type" value="Genomic_DNA"/>
</dbReference>
<dbReference type="STRING" id="1229726.GRFL_2084"/>
<evidence type="ECO:0000313" key="1">
    <source>
        <dbReference type="EMBL" id="APU68808.1"/>
    </source>
</evidence>
<dbReference type="Proteomes" id="UP000186230">
    <property type="component" value="Chromosome"/>
</dbReference>
<dbReference type="InterPro" id="IPR012347">
    <property type="entry name" value="Ferritin-like"/>
</dbReference>
<evidence type="ECO:0000313" key="2">
    <source>
        <dbReference type="Proteomes" id="UP000186230"/>
    </source>
</evidence>
<sequence length="155" mass="18954">MRLAEKRKTINYLEKLRRTNFKSAYIYKVAHDHEKRLMLKNFYLRLFEQKKMFIEQIEHLIDQLKKEISPLPDSELLNFYQRKKCQVSHLYLHYKMRLNYTDVYKRETKALNKYLKYLSKINHGCVREILMEHKHKVKLNLTEMNGTGIMKFPVA</sequence>